<reference evidence="3 4" key="1">
    <citation type="submission" date="2019-04" db="EMBL/GenBank/DDBJ databases">
        <title>Crenobacter sp. nov.</title>
        <authorList>
            <person name="Shi S."/>
        </authorList>
    </citation>
    <scope>NUCLEOTIDE SEQUENCE [LARGE SCALE GENOMIC DNA]</scope>
    <source>
        <strain evidence="3 4">GY 70310</strain>
    </source>
</reference>
<evidence type="ECO:0000313" key="4">
    <source>
        <dbReference type="Proteomes" id="UP000308891"/>
    </source>
</evidence>
<dbReference type="OrthoDB" id="9797736at2"/>
<dbReference type="SUPFAM" id="SSF53807">
    <property type="entry name" value="Helical backbone' metal receptor"/>
    <property type="match status" value="1"/>
</dbReference>
<name>A0A4T0UXH4_9NEIS</name>
<proteinExistence type="predicted"/>
<feature type="signal peptide" evidence="1">
    <location>
        <begin position="1"/>
        <end position="21"/>
    </location>
</feature>
<evidence type="ECO:0000256" key="1">
    <source>
        <dbReference type="SAM" id="SignalP"/>
    </source>
</evidence>
<comment type="caution">
    <text evidence="3">The sequence shown here is derived from an EMBL/GenBank/DDBJ whole genome shotgun (WGS) entry which is preliminary data.</text>
</comment>
<dbReference type="EMBL" id="STGJ01000006">
    <property type="protein sequence ID" value="TIC83708.1"/>
    <property type="molecule type" value="Genomic_DNA"/>
</dbReference>
<keyword evidence="4" id="KW-1185">Reference proteome</keyword>
<dbReference type="InterPro" id="IPR050902">
    <property type="entry name" value="ABC_Transporter_SBP"/>
</dbReference>
<organism evidence="3 4">
    <name type="scientific">Crenobacter intestini</name>
    <dbReference type="NCBI Taxonomy" id="2563443"/>
    <lineage>
        <taxon>Bacteria</taxon>
        <taxon>Pseudomonadati</taxon>
        <taxon>Pseudomonadota</taxon>
        <taxon>Betaproteobacteria</taxon>
        <taxon>Neisseriales</taxon>
        <taxon>Neisseriaceae</taxon>
        <taxon>Crenobacter</taxon>
    </lineage>
</organism>
<evidence type="ECO:0000259" key="2">
    <source>
        <dbReference type="PROSITE" id="PS50983"/>
    </source>
</evidence>
<accession>A0A4T0UXH4</accession>
<dbReference type="PANTHER" id="PTHR30535:SF4">
    <property type="entry name" value="HEMIN-BINDING PERIPLASMIC PROTEIN HMUT"/>
    <property type="match status" value="1"/>
</dbReference>
<evidence type="ECO:0000313" key="3">
    <source>
        <dbReference type="EMBL" id="TIC83708.1"/>
    </source>
</evidence>
<feature type="chain" id="PRO_5020230620" evidence="1">
    <location>
        <begin position="22"/>
        <end position="263"/>
    </location>
</feature>
<dbReference type="InterPro" id="IPR002491">
    <property type="entry name" value="ABC_transptr_periplasmic_BD"/>
</dbReference>
<dbReference type="Pfam" id="PF01497">
    <property type="entry name" value="Peripla_BP_2"/>
    <property type="match status" value="1"/>
</dbReference>
<sequence>MRKSLLAFALAAGVLAPGAHAAERIAVLTSDVAEIVVALGASGEVVARDRASRMRELAHASEIGFMRSLSAETIASSRPTLAIGSSAAQPPTLWPQLRAVGVRAEQVSLAEDGSDFAQAIRRVGSLIDKRAAADALARDWQAKMSPRKPTARRYLVSYDGAMVAGRGTPADTLIAAAGGVNAAAGIQGYKVLSREAWRTLAPDVIVLAAHNTPVHGGAAQFAKRPEIAATAAGRSGKVVEMSARDAMMVTLDSPAVVDRLRRL</sequence>
<dbReference type="PANTHER" id="PTHR30535">
    <property type="entry name" value="VITAMIN B12-BINDING PROTEIN"/>
    <property type="match status" value="1"/>
</dbReference>
<dbReference type="RefSeq" id="WP_136552260.1">
    <property type="nucleotide sequence ID" value="NZ_STGJ01000006.1"/>
</dbReference>
<dbReference type="Gene3D" id="3.40.50.1980">
    <property type="entry name" value="Nitrogenase molybdenum iron protein domain"/>
    <property type="match status" value="2"/>
</dbReference>
<feature type="domain" description="Fe/B12 periplasmic-binding" evidence="2">
    <location>
        <begin position="24"/>
        <end position="263"/>
    </location>
</feature>
<dbReference type="Proteomes" id="UP000308891">
    <property type="component" value="Unassembled WGS sequence"/>
</dbReference>
<gene>
    <name evidence="3" type="ORF">E5K04_06730</name>
</gene>
<protein>
    <submittedName>
        <fullName evidence="3">Hemin ABC transporter substrate-binding protein</fullName>
    </submittedName>
</protein>
<keyword evidence="1" id="KW-0732">Signal</keyword>
<dbReference type="AlphaFoldDB" id="A0A4T0UXH4"/>
<dbReference type="PROSITE" id="PS50983">
    <property type="entry name" value="FE_B12_PBP"/>
    <property type="match status" value="1"/>
</dbReference>